<dbReference type="PANTHER" id="PTHR43037">
    <property type="entry name" value="UNNAMED PRODUCT-RELATED"/>
    <property type="match status" value="1"/>
</dbReference>
<keyword evidence="1 2" id="KW-0732">Signal</keyword>
<dbReference type="InterPro" id="IPR050955">
    <property type="entry name" value="Plant_Biomass_Hydrol_Est"/>
</dbReference>
<accession>A0ABR0JMT1</accession>
<evidence type="ECO:0000256" key="1">
    <source>
        <dbReference type="ARBA" id="ARBA00022729"/>
    </source>
</evidence>
<proteinExistence type="predicted"/>
<dbReference type="SUPFAM" id="SSF53474">
    <property type="entry name" value="alpha/beta-Hydrolases"/>
    <property type="match status" value="1"/>
</dbReference>
<comment type="caution">
    <text evidence="4">The sequence shown here is derived from an EMBL/GenBank/DDBJ whole genome shotgun (WGS) entry which is preliminary data.</text>
</comment>
<evidence type="ECO:0000313" key="4">
    <source>
        <dbReference type="EMBL" id="KAK5067197.1"/>
    </source>
</evidence>
<dbReference type="EMBL" id="JAVRRF010000002">
    <property type="protein sequence ID" value="KAK5067197.1"/>
    <property type="molecule type" value="Genomic_DNA"/>
</dbReference>
<evidence type="ECO:0000313" key="5">
    <source>
        <dbReference type="Proteomes" id="UP001345691"/>
    </source>
</evidence>
<reference evidence="4 5" key="1">
    <citation type="submission" date="2023-08" db="EMBL/GenBank/DDBJ databases">
        <title>Black Yeasts Isolated from many extreme environments.</title>
        <authorList>
            <person name="Coleine C."/>
            <person name="Stajich J.E."/>
            <person name="Selbmann L."/>
        </authorList>
    </citation>
    <scope>NUCLEOTIDE SEQUENCE [LARGE SCALE GENOMIC DNA]</scope>
    <source>
        <strain evidence="4 5">CCFEE 6328</strain>
    </source>
</reference>
<gene>
    <name evidence="4" type="ORF">LTR69_001184</name>
</gene>
<evidence type="ECO:0000256" key="2">
    <source>
        <dbReference type="SAM" id="SignalP"/>
    </source>
</evidence>
<keyword evidence="5" id="KW-1185">Reference proteome</keyword>
<evidence type="ECO:0000259" key="3">
    <source>
        <dbReference type="Pfam" id="PF00326"/>
    </source>
</evidence>
<organism evidence="4 5">
    <name type="scientific">Exophiala sideris</name>
    <dbReference type="NCBI Taxonomy" id="1016849"/>
    <lineage>
        <taxon>Eukaryota</taxon>
        <taxon>Fungi</taxon>
        <taxon>Dikarya</taxon>
        <taxon>Ascomycota</taxon>
        <taxon>Pezizomycotina</taxon>
        <taxon>Eurotiomycetes</taxon>
        <taxon>Chaetothyriomycetidae</taxon>
        <taxon>Chaetothyriales</taxon>
        <taxon>Herpotrichiellaceae</taxon>
        <taxon>Exophiala</taxon>
    </lineage>
</organism>
<dbReference type="PANTHER" id="PTHR43037:SF4">
    <property type="entry name" value="PEPTIDASE S9 PROLYL OLIGOPEPTIDASE CATALYTIC DOMAIN-CONTAINING PROTEIN"/>
    <property type="match status" value="1"/>
</dbReference>
<protein>
    <recommendedName>
        <fullName evidence="3">Peptidase S9 prolyl oligopeptidase catalytic domain-containing protein</fullName>
    </recommendedName>
</protein>
<dbReference type="InterPro" id="IPR029058">
    <property type="entry name" value="AB_hydrolase_fold"/>
</dbReference>
<feature type="domain" description="Peptidase S9 prolyl oligopeptidase catalytic" evidence="3">
    <location>
        <begin position="446"/>
        <end position="574"/>
    </location>
</feature>
<name>A0ABR0JMT1_9EURO</name>
<dbReference type="InterPro" id="IPR001375">
    <property type="entry name" value="Peptidase_S9_cat"/>
</dbReference>
<dbReference type="Pfam" id="PF00326">
    <property type="entry name" value="Peptidase_S9"/>
    <property type="match status" value="1"/>
</dbReference>
<dbReference type="Gene3D" id="3.40.50.1820">
    <property type="entry name" value="alpha/beta hydrolase"/>
    <property type="match status" value="1"/>
</dbReference>
<dbReference type="Proteomes" id="UP001345691">
    <property type="component" value="Unassembled WGS sequence"/>
</dbReference>
<sequence>MGRLSNICSLAFFVLPGLFCHEAAGNLQEVPFQQRLLDEPVVTFTPSWSVLGPFRIGTREAVWGADPIEFYGGINQLNENEGSHYHSSLTRNATVQWSSRVFYTITSGATASIDVVVDFPDIDWIFAQQIYGWSAFQFQAWLKGGIFNHDVERRKVTLYPQSILELWFNDRHVFGGDFYAFGTVPVVLELEPGLNAISIRLVRDVRSMGGSYPPTIHATLQTELVSEPLEVVDDSVLLPDVVNGRFCSRYGSVVIRNQADTWIKIHEITAMSQNSHLDVMTEETSLAPGQSRPLKMVLDSLRNLNDTMTFTVAYTREASHRHKRSFETKLRHENISSLQKMTYLHRSGAVSYAILRPPPSTLPASLDQKAHVLLNLHGAGVAVDDPLARHMFDDTPDLPAWIVTPAGMTPWSGDDWHTWGFADAQAALSGLQEWISTTKWSGPELISDRILVAGHSNGGQGTWYFATHQPDMVLGAAAASPYSSIENYVPFGFWNEADPLQDAVLHIARNNFRHELLAENLVGVPIFQQHGSDDDNVPAYHSRLMNTLLAQAGSSANYSEMPGKGHWFTGTMTTSTMVDFYMSHLQPAINDTLSSPASFSFVVPNSDDFGSRFGIIVHQLTSPDRLGHVQVSINESKPIIQWHVKTQNIHRFQLDPTVAQHSPAELILDDTPHIFDVGHMSRANTFVLTQSNVWAREVALDWRLLEQRYGRQRGALDSILRSAGPFEVVYGRDEVLPIALQTSRNFLQYFGADSNIVPRSMYEHALTNNGNVITVALDKDLSPPLTPMFPIQVEAGRLSLATKGGKIISIPRTPGTGGIWLRPLPEERLELVVWGHDEAGLQQAARLIPTLAGVGQPDFVILSNEARWKGHAGAVAMGFLDYNWRISDASYLP</sequence>
<feature type="signal peptide" evidence="2">
    <location>
        <begin position="1"/>
        <end position="25"/>
    </location>
</feature>
<feature type="chain" id="PRO_5045553228" description="Peptidase S9 prolyl oligopeptidase catalytic domain-containing protein" evidence="2">
    <location>
        <begin position="26"/>
        <end position="893"/>
    </location>
</feature>